<evidence type="ECO:0000313" key="3">
    <source>
        <dbReference type="Proteomes" id="UP000828390"/>
    </source>
</evidence>
<name>A0A9D4MWS8_DREPO</name>
<accession>A0A9D4MWS8</accession>
<keyword evidence="1" id="KW-0472">Membrane</keyword>
<dbReference type="Proteomes" id="UP000828390">
    <property type="component" value="Unassembled WGS sequence"/>
</dbReference>
<dbReference type="AlphaFoldDB" id="A0A9D4MWS8"/>
<keyword evidence="1" id="KW-0812">Transmembrane</keyword>
<comment type="caution">
    <text evidence="2">The sequence shown here is derived from an EMBL/GenBank/DDBJ whole genome shotgun (WGS) entry which is preliminary data.</text>
</comment>
<reference evidence="2" key="1">
    <citation type="journal article" date="2019" name="bioRxiv">
        <title>The Genome of the Zebra Mussel, Dreissena polymorpha: A Resource for Invasive Species Research.</title>
        <authorList>
            <person name="McCartney M.A."/>
            <person name="Auch B."/>
            <person name="Kono T."/>
            <person name="Mallez S."/>
            <person name="Zhang Y."/>
            <person name="Obille A."/>
            <person name="Becker A."/>
            <person name="Abrahante J.E."/>
            <person name="Garbe J."/>
            <person name="Badalamenti J.P."/>
            <person name="Herman A."/>
            <person name="Mangelson H."/>
            <person name="Liachko I."/>
            <person name="Sullivan S."/>
            <person name="Sone E.D."/>
            <person name="Koren S."/>
            <person name="Silverstein K.A.T."/>
            <person name="Beckman K.B."/>
            <person name="Gohl D.M."/>
        </authorList>
    </citation>
    <scope>NUCLEOTIDE SEQUENCE</scope>
    <source>
        <strain evidence="2">Duluth1</strain>
        <tissue evidence="2">Whole animal</tissue>
    </source>
</reference>
<feature type="transmembrane region" description="Helical" evidence="1">
    <location>
        <begin position="23"/>
        <end position="43"/>
    </location>
</feature>
<evidence type="ECO:0000256" key="1">
    <source>
        <dbReference type="SAM" id="Phobius"/>
    </source>
</evidence>
<keyword evidence="1" id="KW-1133">Transmembrane helix</keyword>
<reference evidence="2" key="2">
    <citation type="submission" date="2020-11" db="EMBL/GenBank/DDBJ databases">
        <authorList>
            <person name="McCartney M.A."/>
            <person name="Auch B."/>
            <person name="Kono T."/>
            <person name="Mallez S."/>
            <person name="Becker A."/>
            <person name="Gohl D.M."/>
            <person name="Silverstein K.A.T."/>
            <person name="Koren S."/>
            <person name="Bechman K.B."/>
            <person name="Herman A."/>
            <person name="Abrahante J.E."/>
            <person name="Garbe J."/>
        </authorList>
    </citation>
    <scope>NUCLEOTIDE SEQUENCE</scope>
    <source>
        <strain evidence="2">Duluth1</strain>
        <tissue evidence="2">Whole animal</tissue>
    </source>
</reference>
<gene>
    <name evidence="2" type="ORF">DPMN_006571</name>
</gene>
<organism evidence="2 3">
    <name type="scientific">Dreissena polymorpha</name>
    <name type="common">Zebra mussel</name>
    <name type="synonym">Mytilus polymorpha</name>
    <dbReference type="NCBI Taxonomy" id="45954"/>
    <lineage>
        <taxon>Eukaryota</taxon>
        <taxon>Metazoa</taxon>
        <taxon>Spiralia</taxon>
        <taxon>Lophotrochozoa</taxon>
        <taxon>Mollusca</taxon>
        <taxon>Bivalvia</taxon>
        <taxon>Autobranchia</taxon>
        <taxon>Heteroconchia</taxon>
        <taxon>Euheterodonta</taxon>
        <taxon>Imparidentia</taxon>
        <taxon>Neoheterodontei</taxon>
        <taxon>Myida</taxon>
        <taxon>Dreissenoidea</taxon>
        <taxon>Dreissenidae</taxon>
        <taxon>Dreissena</taxon>
    </lineage>
</organism>
<dbReference type="EMBL" id="JAIWYP010000001">
    <property type="protein sequence ID" value="KAH3882627.1"/>
    <property type="molecule type" value="Genomic_DNA"/>
</dbReference>
<evidence type="ECO:0000313" key="2">
    <source>
        <dbReference type="EMBL" id="KAH3882627.1"/>
    </source>
</evidence>
<proteinExistence type="predicted"/>
<keyword evidence="3" id="KW-1185">Reference proteome</keyword>
<sequence>MPWISNGQRETVTSALIVKSDKHIFTCIYLCVFFLRILLNYHLIIQLDPLRLHCGQHVLRLLYTLWQQSEFEHRHSVGNAVVAGRVTDVVASIGRGWVVGGVGVAFGWLFELQSDKNVQAPWKQTCKKW</sequence>
<protein>
    <submittedName>
        <fullName evidence="2">Uncharacterized protein</fullName>
    </submittedName>
</protein>